<dbReference type="GO" id="GO:0031462">
    <property type="term" value="C:Cul2-RING ubiquitin ligase complex"/>
    <property type="evidence" value="ECO:0007669"/>
    <property type="project" value="TreeGrafter"/>
</dbReference>
<dbReference type="GO" id="GO:0006886">
    <property type="term" value="P:intracellular protein transport"/>
    <property type="evidence" value="ECO:0007669"/>
    <property type="project" value="InterPro"/>
</dbReference>
<dbReference type="InterPro" id="IPR019734">
    <property type="entry name" value="TPR_rpt"/>
</dbReference>
<dbReference type="SUPFAM" id="SSF48452">
    <property type="entry name" value="TPR-like"/>
    <property type="match status" value="2"/>
</dbReference>
<dbReference type="InterPro" id="IPR011990">
    <property type="entry name" value="TPR-like_helical_dom_sf"/>
</dbReference>
<evidence type="ECO:0000256" key="1">
    <source>
        <dbReference type="PROSITE-ProRule" id="PRU00339"/>
    </source>
</evidence>
<dbReference type="PANTHER" id="PTHR46575:SF1">
    <property type="entry name" value="AMYLOID PROTEIN-BINDING PROTEIN 2"/>
    <property type="match status" value="1"/>
</dbReference>
<name>A0AA88XFD9_PINIB</name>
<dbReference type="Pfam" id="PF13424">
    <property type="entry name" value="TPR_12"/>
    <property type="match status" value="2"/>
</dbReference>
<dbReference type="GO" id="GO:1990756">
    <property type="term" value="F:ubiquitin-like ligase-substrate adaptor activity"/>
    <property type="evidence" value="ECO:0007669"/>
    <property type="project" value="TreeGrafter"/>
</dbReference>
<evidence type="ECO:0000313" key="3">
    <source>
        <dbReference type="Proteomes" id="UP001186944"/>
    </source>
</evidence>
<feature type="repeat" description="TPR" evidence="1">
    <location>
        <begin position="434"/>
        <end position="467"/>
    </location>
</feature>
<dbReference type="AlphaFoldDB" id="A0AA88XFD9"/>
<dbReference type="SMART" id="SM00028">
    <property type="entry name" value="TPR"/>
    <property type="match status" value="4"/>
</dbReference>
<dbReference type="Proteomes" id="UP001186944">
    <property type="component" value="Unassembled WGS sequence"/>
</dbReference>
<comment type="caution">
    <text evidence="2">The sequence shown here is derived from an EMBL/GenBank/DDBJ whole genome shotgun (WGS) entry which is preliminary data.</text>
</comment>
<dbReference type="EMBL" id="VSWD01000013">
    <property type="protein sequence ID" value="KAK3084359.1"/>
    <property type="molecule type" value="Genomic_DNA"/>
</dbReference>
<dbReference type="PANTHER" id="PTHR46575">
    <property type="entry name" value="AMYLOID PROTEIN-BINDING PROTEIN 2"/>
    <property type="match status" value="1"/>
</dbReference>
<reference evidence="2" key="1">
    <citation type="submission" date="2019-08" db="EMBL/GenBank/DDBJ databases">
        <title>The improved chromosome-level genome for the pearl oyster Pinctada fucata martensii using PacBio sequencing and Hi-C.</title>
        <authorList>
            <person name="Zheng Z."/>
        </authorList>
    </citation>
    <scope>NUCLEOTIDE SEQUENCE</scope>
    <source>
        <strain evidence="2">ZZ-2019</strain>
        <tissue evidence="2">Adductor muscle</tissue>
    </source>
</reference>
<evidence type="ECO:0000313" key="2">
    <source>
        <dbReference type="EMBL" id="KAK3084359.1"/>
    </source>
</evidence>
<dbReference type="Gene3D" id="1.25.40.10">
    <property type="entry name" value="Tetratricopeptide repeat domain"/>
    <property type="match status" value="2"/>
</dbReference>
<gene>
    <name evidence="2" type="ORF">FSP39_012164</name>
</gene>
<evidence type="ECO:0008006" key="4">
    <source>
        <dbReference type="Google" id="ProtNLM"/>
    </source>
</evidence>
<proteinExistence type="predicted"/>
<keyword evidence="1" id="KW-0802">TPR repeat</keyword>
<accession>A0AA88XFD9</accession>
<organism evidence="2 3">
    <name type="scientific">Pinctada imbricata</name>
    <name type="common">Atlantic pearl-oyster</name>
    <name type="synonym">Pinctada martensii</name>
    <dbReference type="NCBI Taxonomy" id="66713"/>
    <lineage>
        <taxon>Eukaryota</taxon>
        <taxon>Metazoa</taxon>
        <taxon>Spiralia</taxon>
        <taxon>Lophotrochozoa</taxon>
        <taxon>Mollusca</taxon>
        <taxon>Bivalvia</taxon>
        <taxon>Autobranchia</taxon>
        <taxon>Pteriomorphia</taxon>
        <taxon>Pterioida</taxon>
        <taxon>Pterioidea</taxon>
        <taxon>Pteriidae</taxon>
        <taxon>Pinctada</taxon>
    </lineage>
</organism>
<dbReference type="PROSITE" id="PS50005">
    <property type="entry name" value="TPR"/>
    <property type="match status" value="1"/>
</dbReference>
<dbReference type="GO" id="GO:0043161">
    <property type="term" value="P:proteasome-mediated ubiquitin-dependent protein catabolic process"/>
    <property type="evidence" value="ECO:0007669"/>
    <property type="project" value="TreeGrafter"/>
</dbReference>
<keyword evidence="3" id="KW-1185">Reference proteome</keyword>
<protein>
    <recommendedName>
        <fullName evidence="4">Amyloid protein-binding protein 2</fullName>
    </recommendedName>
</protein>
<dbReference type="InterPro" id="IPR042476">
    <property type="entry name" value="APPBP2"/>
</dbReference>
<sequence length="579" mass="65785">MASACALEWVPDSLYNTAVTATVSSYSRHRREIKSLPENVQFDIYYKLYNKGRLCQLGMEFSELDTFAKVLKVNDKRHLLHHCFQALMDHGVSVSDILADAYSSQLTPSSCQDQIKRERAIQLGLTLGGFLCDAGWFYASEKVYLACLNLCMMETSDTCLEKEKTLRFECSVRLLHVQNSNCKYSDADSTCKISRECLESLQLHSIPVNTAAFSTECCALLFAECQYDEAIKYCAMAVSELASTLPHKTVVDVLRQCSKACVVKREFQKAEVLIKYAVSYARENFGFKHPKYSDALLDYGFYLLNVDSITAAVQVYQIALDIRQSVFGGNNLYVAIAHEDLAYASYVLEYSSGRFQDAKDHAEKAIEILGHILPEDHLLLSSSKRVKALILEEIAIDINDKAIEEAHLQEAHELHLQSLALAKKAFGENNVQTAKHYGNLGRLYQSMHRFQEAEEMHLKAIEIKERLLGADDYEVALSVGHLASLYNYDMGKYDEAEKLYLRSIAIGKKLFGEGYSGLEYDYRGLLRLYRTTDNYSMAEHYHTILQHWNNIRDRNNLIEVKPLDFTVSQELTDIVLNAF</sequence>